<evidence type="ECO:0000256" key="1">
    <source>
        <dbReference type="SAM" id="Phobius"/>
    </source>
</evidence>
<accession>A0A131XTQ6</accession>
<reference evidence="3" key="1">
    <citation type="submission" date="2016-02" db="EMBL/GenBank/DDBJ databases">
        <title>RNAseq analyses of the midgut from blood- or serum-fed Ixodes ricinus ticks.</title>
        <authorList>
            <person name="Perner J."/>
            <person name="Provaznik J."/>
            <person name="Schrenkova J."/>
            <person name="Urbanova V."/>
            <person name="Ribeiro J.M."/>
            <person name="Kopacek P."/>
        </authorList>
    </citation>
    <scope>NUCLEOTIDE SEQUENCE</scope>
    <source>
        <tissue evidence="3">Gut</tissue>
    </source>
</reference>
<evidence type="ECO:0000313" key="3">
    <source>
        <dbReference type="EMBL" id="JAP68951.1"/>
    </source>
</evidence>
<keyword evidence="1" id="KW-1133">Transmembrane helix</keyword>
<keyword evidence="2" id="KW-0732">Signal</keyword>
<feature type="signal peptide" evidence="2">
    <location>
        <begin position="1"/>
        <end position="28"/>
    </location>
</feature>
<protein>
    <submittedName>
        <fullName evidence="3">Putative conserved plasma membrane protein</fullName>
    </submittedName>
</protein>
<evidence type="ECO:0000256" key="2">
    <source>
        <dbReference type="SAM" id="SignalP"/>
    </source>
</evidence>
<dbReference type="PANTHER" id="PTHR33964:SF1">
    <property type="entry name" value="RE45066P"/>
    <property type="match status" value="1"/>
</dbReference>
<keyword evidence="1" id="KW-0812">Transmembrane</keyword>
<dbReference type="PANTHER" id="PTHR33964">
    <property type="entry name" value="RE45066P-RELATED"/>
    <property type="match status" value="1"/>
</dbReference>
<sequence>MKFGVVVSCSALFVVIVVLVTLPRESAADGGGLLKYIACLQKLSGSGGACGKKKHELSVVEQAFGTKENHHSHHHSKDKKGLCCKFSGYVDCYLKHVRHSCGEAAGKYALKFIEMTTQKYVRNTCHKFDSRKCSAAIAPGASGGLLVSAAAAAILAFTLLL</sequence>
<feature type="chain" id="PRO_5007284096" evidence="2">
    <location>
        <begin position="29"/>
        <end position="161"/>
    </location>
</feature>
<feature type="transmembrane region" description="Helical" evidence="1">
    <location>
        <begin position="136"/>
        <end position="160"/>
    </location>
</feature>
<proteinExistence type="evidence at transcript level"/>
<organism evidence="3">
    <name type="scientific">Ixodes ricinus</name>
    <name type="common">Common tick</name>
    <name type="synonym">Acarus ricinus</name>
    <dbReference type="NCBI Taxonomy" id="34613"/>
    <lineage>
        <taxon>Eukaryota</taxon>
        <taxon>Metazoa</taxon>
        <taxon>Ecdysozoa</taxon>
        <taxon>Arthropoda</taxon>
        <taxon>Chelicerata</taxon>
        <taxon>Arachnida</taxon>
        <taxon>Acari</taxon>
        <taxon>Parasitiformes</taxon>
        <taxon>Ixodida</taxon>
        <taxon>Ixodoidea</taxon>
        <taxon>Ixodidae</taxon>
        <taxon>Ixodinae</taxon>
        <taxon>Ixodes</taxon>
    </lineage>
</organism>
<dbReference type="AlphaFoldDB" id="A0A131XTQ6"/>
<dbReference type="EMBL" id="GEFM01006845">
    <property type="protein sequence ID" value="JAP68951.1"/>
    <property type="molecule type" value="mRNA"/>
</dbReference>
<keyword evidence="1" id="KW-0472">Membrane</keyword>
<name>A0A131XTQ6_IXORI</name>